<sequence length="180" mass="19422">MKTFFAAISSFFVATLAQSGSTPARNIVVPARQAPVYVPGVVASQTSQALPELTRSILARLASYFDTSRQLNVDTTTPVMITEVFDPAANKIIHLSMNVVQSGDVWYLPVCTVDSITDTGSAVASLPSTESCQHGIQLTPVPRNAMRMAMRVWRTMFGAIEAAAREPTRFWSGRSPTGLA</sequence>
<feature type="chain" id="PRO_5040861939" evidence="1">
    <location>
        <begin position="18"/>
        <end position="180"/>
    </location>
</feature>
<gene>
    <name evidence="2" type="ORF">IWW39_001338</name>
</gene>
<protein>
    <submittedName>
        <fullName evidence="2">Uncharacterized protein</fullName>
    </submittedName>
</protein>
<accession>A0A9W8GJ15</accession>
<proteinExistence type="predicted"/>
<keyword evidence="1" id="KW-0732">Signal</keyword>
<reference evidence="2" key="1">
    <citation type="submission" date="2022-07" db="EMBL/GenBank/DDBJ databases">
        <title>Phylogenomic reconstructions and comparative analyses of Kickxellomycotina fungi.</title>
        <authorList>
            <person name="Reynolds N.K."/>
            <person name="Stajich J.E."/>
            <person name="Barry K."/>
            <person name="Grigoriev I.V."/>
            <person name="Crous P."/>
            <person name="Smith M.E."/>
        </authorList>
    </citation>
    <scope>NUCLEOTIDE SEQUENCE</scope>
    <source>
        <strain evidence="2">CBS 109367</strain>
    </source>
</reference>
<evidence type="ECO:0000256" key="1">
    <source>
        <dbReference type="SAM" id="SignalP"/>
    </source>
</evidence>
<evidence type="ECO:0000313" key="3">
    <source>
        <dbReference type="Proteomes" id="UP001151516"/>
    </source>
</evidence>
<feature type="signal peptide" evidence="1">
    <location>
        <begin position="1"/>
        <end position="17"/>
    </location>
</feature>
<dbReference type="OrthoDB" id="4062651at2759"/>
<organism evidence="2 3">
    <name type="scientific">Coemansia spiralis</name>
    <dbReference type="NCBI Taxonomy" id="417178"/>
    <lineage>
        <taxon>Eukaryota</taxon>
        <taxon>Fungi</taxon>
        <taxon>Fungi incertae sedis</taxon>
        <taxon>Zoopagomycota</taxon>
        <taxon>Kickxellomycotina</taxon>
        <taxon>Kickxellomycetes</taxon>
        <taxon>Kickxellales</taxon>
        <taxon>Kickxellaceae</taxon>
        <taxon>Coemansia</taxon>
    </lineage>
</organism>
<evidence type="ECO:0000313" key="2">
    <source>
        <dbReference type="EMBL" id="KAJ2689632.1"/>
    </source>
</evidence>
<dbReference type="Proteomes" id="UP001151516">
    <property type="component" value="Unassembled WGS sequence"/>
</dbReference>
<dbReference type="EMBL" id="JANBTX010000022">
    <property type="protein sequence ID" value="KAJ2689632.1"/>
    <property type="molecule type" value="Genomic_DNA"/>
</dbReference>
<comment type="caution">
    <text evidence="2">The sequence shown here is derived from an EMBL/GenBank/DDBJ whole genome shotgun (WGS) entry which is preliminary data.</text>
</comment>
<name>A0A9W8GJ15_9FUNG</name>
<keyword evidence="3" id="KW-1185">Reference proteome</keyword>
<dbReference type="AlphaFoldDB" id="A0A9W8GJ15"/>